<feature type="compositionally biased region" description="Basic and acidic residues" evidence="1">
    <location>
        <begin position="304"/>
        <end position="319"/>
    </location>
</feature>
<evidence type="ECO:0000256" key="2">
    <source>
        <dbReference type="SAM" id="Phobius"/>
    </source>
</evidence>
<dbReference type="eggNOG" id="COG3391">
    <property type="taxonomic scope" value="Bacteria"/>
</dbReference>
<dbReference type="STRING" id="644548.SCNU_10184"/>
<evidence type="ECO:0000256" key="1">
    <source>
        <dbReference type="SAM" id="MobiDB-lite"/>
    </source>
</evidence>
<comment type="caution">
    <text evidence="3">The sequence shown here is derived from an EMBL/GenBank/DDBJ whole genome shotgun (WGS) entry which is preliminary data.</text>
</comment>
<dbReference type="RefSeq" id="WP_009679261.1">
    <property type="nucleotide sequence ID" value="NZ_AEUD01000007.1"/>
</dbReference>
<keyword evidence="2" id="KW-1133">Transmembrane helix</keyword>
<evidence type="ECO:0000313" key="3">
    <source>
        <dbReference type="EMBL" id="EGD55233.1"/>
    </source>
</evidence>
<proteinExistence type="predicted"/>
<feature type="region of interest" description="Disordered" evidence="1">
    <location>
        <begin position="300"/>
        <end position="319"/>
    </location>
</feature>
<evidence type="ECO:0008006" key="5">
    <source>
        <dbReference type="Google" id="ProtNLM"/>
    </source>
</evidence>
<accession>F1YJK0</accession>
<name>F1YJK0_9ACTN</name>
<keyword evidence="2" id="KW-0472">Membrane</keyword>
<keyword evidence="2" id="KW-0812">Transmembrane</keyword>
<evidence type="ECO:0000313" key="4">
    <source>
        <dbReference type="Proteomes" id="UP000035065"/>
    </source>
</evidence>
<reference evidence="3 4" key="1">
    <citation type="journal article" date="2011" name="J. Bacteriol.">
        <title>Draft Genome Sequence of Gordonia neofelifaecis NRRL B-59395, a Cholesterol-Degrading Actinomycete.</title>
        <authorList>
            <person name="Ge F."/>
            <person name="Li W."/>
            <person name="Chen G."/>
            <person name="Liu Y."/>
            <person name="Zhang G."/>
            <person name="Yong B."/>
            <person name="Wang Q."/>
            <person name="Wang N."/>
            <person name="Huang Z."/>
            <person name="Li W."/>
            <person name="Wang J."/>
            <person name="Wu C."/>
            <person name="Xie Q."/>
            <person name="Liu G."/>
        </authorList>
    </citation>
    <scope>NUCLEOTIDE SEQUENCE [LARGE SCALE GENOMIC DNA]</scope>
    <source>
        <strain evidence="3 4">NRRL B-59395</strain>
    </source>
</reference>
<dbReference type="AlphaFoldDB" id="F1YJK0"/>
<dbReference type="EMBL" id="AEUD01000007">
    <property type="protein sequence ID" value="EGD55233.1"/>
    <property type="molecule type" value="Genomic_DNA"/>
</dbReference>
<keyword evidence="4" id="KW-1185">Reference proteome</keyword>
<sequence>MARIKPERRTRTDLIVTALIAVIVIAAGVVVWWTSSARRTESVTAAEPAPIQLPAENVPRGVTVKWSARSDVTTVPQITRGSVVTGVDGTVTARRPADGSALWSYRRDLPLCATAAAWSGGDDDVLAVYRNARGCSEVTSLRAADGVRHAARTSDADPTVHLSADTGYALLYGPTRLETWGSNLVRGIEYGRVSAPVNPDVAPDRTGCRLYSAVSGADRVAIIERCDGDAGYRLTVLSSNLTSEEKIRQWGSTLITTSATGPAPRVVAATDSTITVYDGGGDPSGTVGAPTGPRIRLFTPQAESRSEHPVAGDAQAPERSDPIVDQGVVSFWTGRATVVLDASNGTPLFQVADAIGPGAVMSGQLLVPMPGAISVRRAYDGHDEFRIPVDRGQVVGPVSLRVLGESIIEQRGTEVVALG</sequence>
<dbReference type="Proteomes" id="UP000035065">
    <property type="component" value="Unassembled WGS sequence"/>
</dbReference>
<organism evidence="3 4">
    <name type="scientific">Gordonia neofelifaecis NRRL B-59395</name>
    <dbReference type="NCBI Taxonomy" id="644548"/>
    <lineage>
        <taxon>Bacteria</taxon>
        <taxon>Bacillati</taxon>
        <taxon>Actinomycetota</taxon>
        <taxon>Actinomycetes</taxon>
        <taxon>Mycobacteriales</taxon>
        <taxon>Gordoniaceae</taxon>
        <taxon>Gordonia</taxon>
    </lineage>
</organism>
<protein>
    <recommendedName>
        <fullName evidence="5">Pyrrolo-quinoline quinone</fullName>
    </recommendedName>
</protein>
<gene>
    <name evidence="3" type="ORF">SCNU_10184</name>
</gene>
<feature type="transmembrane region" description="Helical" evidence="2">
    <location>
        <begin position="12"/>
        <end position="33"/>
    </location>
</feature>
<dbReference type="OrthoDB" id="5182370at2"/>